<dbReference type="SUPFAM" id="SSF53167">
    <property type="entry name" value="Purine and uridine phosphorylases"/>
    <property type="match status" value="1"/>
</dbReference>
<evidence type="ECO:0000256" key="1">
    <source>
        <dbReference type="ARBA" id="ARBA00022574"/>
    </source>
</evidence>
<feature type="repeat" description="WD" evidence="3">
    <location>
        <begin position="1013"/>
        <end position="1054"/>
    </location>
</feature>
<evidence type="ECO:0000313" key="6">
    <source>
        <dbReference type="EMBL" id="OAQ62527.1"/>
    </source>
</evidence>
<dbReference type="OMA" id="WTIRLWR"/>
<dbReference type="STRING" id="33203.A0A179FAT5"/>
<evidence type="ECO:0000313" key="7">
    <source>
        <dbReference type="Proteomes" id="UP000078340"/>
    </source>
</evidence>
<proteinExistence type="predicted"/>
<keyword evidence="1 3" id="KW-0853">WD repeat</keyword>
<dbReference type="SUPFAM" id="SSF50978">
    <property type="entry name" value="WD40 repeat-like"/>
    <property type="match status" value="1"/>
</dbReference>
<comment type="caution">
    <text evidence="6">The sequence shown here is derived from an EMBL/GenBank/DDBJ whole genome shotgun (WGS) entry which is preliminary data.</text>
</comment>
<dbReference type="AlphaFoldDB" id="A0A179FAT5"/>
<dbReference type="GO" id="GO:0003824">
    <property type="term" value="F:catalytic activity"/>
    <property type="evidence" value="ECO:0007669"/>
    <property type="project" value="InterPro"/>
</dbReference>
<feature type="repeat" description="WD" evidence="3">
    <location>
        <begin position="720"/>
        <end position="761"/>
    </location>
</feature>
<feature type="repeat" description="WD" evidence="3">
    <location>
        <begin position="628"/>
        <end position="669"/>
    </location>
</feature>
<dbReference type="InterPro" id="IPR011047">
    <property type="entry name" value="Quinoprotein_ADH-like_sf"/>
</dbReference>
<feature type="domain" description="Nucleoside phosphorylase" evidence="4">
    <location>
        <begin position="12"/>
        <end position="290"/>
    </location>
</feature>
<dbReference type="Gene3D" id="3.40.50.300">
    <property type="entry name" value="P-loop containing nucleotide triphosphate hydrolases"/>
    <property type="match status" value="1"/>
</dbReference>
<dbReference type="InterPro" id="IPR027417">
    <property type="entry name" value="P-loop_NTPase"/>
</dbReference>
<dbReference type="InterPro" id="IPR050349">
    <property type="entry name" value="WD_LIS1/nudF_dynein_reg"/>
</dbReference>
<dbReference type="InterPro" id="IPR001680">
    <property type="entry name" value="WD40_rpt"/>
</dbReference>
<dbReference type="SMART" id="SM00320">
    <property type="entry name" value="WD40"/>
    <property type="match status" value="10"/>
</dbReference>
<dbReference type="PROSITE" id="PS50082">
    <property type="entry name" value="WD_REPEATS_2"/>
    <property type="match status" value="10"/>
</dbReference>
<feature type="repeat" description="WD" evidence="3">
    <location>
        <begin position="762"/>
        <end position="803"/>
    </location>
</feature>
<dbReference type="Pfam" id="PF01048">
    <property type="entry name" value="PNP_UDP_1"/>
    <property type="match status" value="1"/>
</dbReference>
<dbReference type="InterPro" id="IPR020472">
    <property type="entry name" value="WD40_PAC1"/>
</dbReference>
<organism evidence="6 7">
    <name type="scientific">Purpureocillium lilacinum</name>
    <name type="common">Paecilomyces lilacinus</name>
    <dbReference type="NCBI Taxonomy" id="33203"/>
    <lineage>
        <taxon>Eukaryota</taxon>
        <taxon>Fungi</taxon>
        <taxon>Dikarya</taxon>
        <taxon>Ascomycota</taxon>
        <taxon>Pezizomycotina</taxon>
        <taxon>Sordariomycetes</taxon>
        <taxon>Hypocreomycetidae</taxon>
        <taxon>Hypocreales</taxon>
        <taxon>Ophiocordycipitaceae</taxon>
        <taxon>Purpureocillium</taxon>
    </lineage>
</organism>
<sequence length="1162" mass="126803">MSNPANYTVGWICAITTEYVAAQAFLDERHDGPEYVSTHDNNHYTLGKVGKHNVVIAVLPDGEYGISSAAGVAKDMLHSFPNVRIGLMVGIGGGAPSRKHDIRLGDIVVSTSRDGRGALFQYDFGKAIQGQEFQETALLNQPPIVLRTAVSGLRAQYETEGHRLSDVIDDVLEKKPRLRKKYKRPDTGTDKLYQSAVTHPPDDESICAAVCGDDPSDMIWRSERTEDHDNPAIHYGRIASANTLMKDALTRDTLAATRGVLCFEMEAAGLMNHFPCLVVRGICDYSDTHKNKAWQGYAAMTAAAYAKDVLCQIPPNKVEAQERISKLVESVLASVSEIHSVTARVKEGVQDVHTVALDIDQKAVLSRLEDEVAAGASFDSLTEVYNPRCLPNTRVELLRQISAWAVRPDEEVFWLNGMAGTGKSTISRTIAHSFHAENRLGASFFFKRGEGDRGSVSRFFCTIAADLTRRVPAVARHIKDAIDSDHAILRKAMEEQFDKLILQPLSTVQSHTQEKDPILLIIDALDESDQEDDIKRLIHLFCRAKNLRSARLRCRGDKQLSEFLDDAMRFILANTYAIDNTPLQIYSSLLIFSPNRSTVRATFRSEIPRWISLLPKVNDYWGLCMQTLEGHDHGVTSVAFSPDSALVASGSNDQTIRLWRVATGECVRTLKGHDSWVSSVAFSPDSALVASGSYDGTIRLWRVATGECVQTLKGHDRWTLKGHDRWVRSVAFSPDSALVASGSDDNTIRLWRVATGECVQTLKGHDDGVSSVAFSPDSALVAAGSDDQTIRLWRVTTGECVQTLEGHDDGVSSVAFSPDSTLVASGYDGTIRLWRVATGECVQTLEGHDHGVSSVAFSPDSALVASGSDDWTIRLWRVAMGECVQTLEGHDDWVSSVAFSPDSALVASGSDDNTIRLWHVATGECVRTLKGHGSSVSSVAFSPDSTLVASGSNDWTIRLWRVATGECVQTLKGHDDWVRSVAFSPDSALVASGSYDRTILIWRVATGECVQTLKGHDNGVSSVAFSPDSALVASGSDDWKIRLWRVATGECLQTLHVGFASLRLSFEYCSTRLLTDRGVVATQVETSGCSPTDPIANASAVVFSSFGISEDRTWIMWNGNNVFWLPKEYRPSASAISGSNIAIGSAKGCVILIGFSHQAVPE</sequence>
<keyword evidence="2" id="KW-0677">Repeat</keyword>
<dbReference type="CDD" id="cd00200">
    <property type="entry name" value="WD40"/>
    <property type="match status" value="2"/>
</dbReference>
<dbReference type="PRINTS" id="PR00320">
    <property type="entry name" value="GPROTEINBRPT"/>
</dbReference>
<reference evidence="6 7" key="1">
    <citation type="submission" date="2016-02" db="EMBL/GenBank/DDBJ databases">
        <title>Biosynthesis of antibiotic leucinostatins and their inhibition on Phytophthora in bio-control Purpureocillium lilacinum.</title>
        <authorList>
            <person name="Wang G."/>
            <person name="Liu Z."/>
            <person name="Lin R."/>
            <person name="Li E."/>
            <person name="Mao Z."/>
            <person name="Ling J."/>
            <person name="Yin W."/>
            <person name="Xie B."/>
        </authorList>
    </citation>
    <scope>NUCLEOTIDE SEQUENCE [LARGE SCALE GENOMIC DNA]</scope>
    <source>
        <strain evidence="6">PLFJ-1</strain>
    </source>
</reference>
<dbReference type="EMBL" id="LSBI01000033">
    <property type="protein sequence ID" value="OAQ62527.1"/>
    <property type="molecule type" value="Genomic_DNA"/>
</dbReference>
<dbReference type="InterPro" id="IPR036322">
    <property type="entry name" value="WD40_repeat_dom_sf"/>
</dbReference>
<dbReference type="Proteomes" id="UP000078340">
    <property type="component" value="Unassembled WGS sequence"/>
</dbReference>
<gene>
    <name evidence="6" type="ORF">VFPFJ_11424</name>
</gene>
<feature type="repeat" description="WD" evidence="3">
    <location>
        <begin position="971"/>
        <end position="1012"/>
    </location>
</feature>
<feature type="domain" description="Nephrocystin 3-like N-terminal" evidence="5">
    <location>
        <begin position="400"/>
        <end position="545"/>
    </location>
</feature>
<dbReference type="Pfam" id="PF00400">
    <property type="entry name" value="WD40"/>
    <property type="match status" value="10"/>
</dbReference>
<evidence type="ECO:0000259" key="4">
    <source>
        <dbReference type="Pfam" id="PF01048"/>
    </source>
</evidence>
<feature type="repeat" description="WD" evidence="3">
    <location>
        <begin position="887"/>
        <end position="928"/>
    </location>
</feature>
<dbReference type="Pfam" id="PF24883">
    <property type="entry name" value="NPHP3_N"/>
    <property type="match status" value="1"/>
</dbReference>
<feature type="repeat" description="WD" evidence="3">
    <location>
        <begin position="804"/>
        <end position="844"/>
    </location>
</feature>
<protein>
    <submittedName>
        <fullName evidence="6">G-protein beta wd-40 repeats containing</fullName>
    </submittedName>
</protein>
<dbReference type="InterPro" id="IPR035994">
    <property type="entry name" value="Nucleoside_phosphorylase_sf"/>
</dbReference>
<accession>A0A179FAT5</accession>
<dbReference type="SUPFAM" id="SSF52540">
    <property type="entry name" value="P-loop containing nucleoside triphosphate hydrolases"/>
    <property type="match status" value="1"/>
</dbReference>
<dbReference type="GO" id="GO:0009116">
    <property type="term" value="P:nucleoside metabolic process"/>
    <property type="evidence" value="ECO:0007669"/>
    <property type="project" value="InterPro"/>
</dbReference>
<dbReference type="Gene3D" id="3.40.50.1580">
    <property type="entry name" value="Nucleoside phosphorylase domain"/>
    <property type="match status" value="1"/>
</dbReference>
<feature type="repeat" description="WD" evidence="3">
    <location>
        <begin position="845"/>
        <end position="886"/>
    </location>
</feature>
<dbReference type="SUPFAM" id="SSF50998">
    <property type="entry name" value="Quinoprotein alcohol dehydrogenase-like"/>
    <property type="match status" value="1"/>
</dbReference>
<dbReference type="InterPro" id="IPR056884">
    <property type="entry name" value="NPHP3-like_N"/>
</dbReference>
<dbReference type="PANTHER" id="PTHR44129">
    <property type="entry name" value="WD REPEAT-CONTAINING PROTEIN POP1"/>
    <property type="match status" value="1"/>
</dbReference>
<dbReference type="InterPro" id="IPR015943">
    <property type="entry name" value="WD40/YVTN_repeat-like_dom_sf"/>
</dbReference>
<name>A0A179FAT5_PURLI</name>
<dbReference type="Gene3D" id="2.130.10.10">
    <property type="entry name" value="YVTN repeat-like/Quinoprotein amine dehydrogenase"/>
    <property type="match status" value="5"/>
</dbReference>
<evidence type="ECO:0000256" key="3">
    <source>
        <dbReference type="PROSITE-ProRule" id="PRU00221"/>
    </source>
</evidence>
<evidence type="ECO:0000259" key="5">
    <source>
        <dbReference type="Pfam" id="PF24883"/>
    </source>
</evidence>
<evidence type="ECO:0000256" key="2">
    <source>
        <dbReference type="ARBA" id="ARBA00022737"/>
    </source>
</evidence>
<feature type="repeat" description="WD" evidence="3">
    <location>
        <begin position="670"/>
        <end position="711"/>
    </location>
</feature>
<feature type="repeat" description="WD" evidence="3">
    <location>
        <begin position="929"/>
        <end position="970"/>
    </location>
</feature>
<dbReference type="PROSITE" id="PS50294">
    <property type="entry name" value="WD_REPEATS_REGION"/>
    <property type="match status" value="10"/>
</dbReference>
<dbReference type="InterPro" id="IPR000845">
    <property type="entry name" value="Nucleoside_phosphorylase_d"/>
</dbReference>